<dbReference type="PANTHER" id="PTHR16305">
    <property type="entry name" value="TESTICULAR SOLUBLE ADENYLYL CYCLASE"/>
    <property type="match status" value="1"/>
</dbReference>
<keyword evidence="2" id="KW-0067">ATP-binding</keyword>
<reference evidence="5 6" key="1">
    <citation type="submission" date="2019-03" db="EMBL/GenBank/DDBJ databases">
        <title>Genomic Encyclopedia of Archaeal and Bacterial Type Strains, Phase II (KMG-II): from individual species to whole genera.</title>
        <authorList>
            <person name="Goeker M."/>
        </authorList>
    </citation>
    <scope>NUCLEOTIDE SEQUENCE [LARGE SCALE GENOMIC DNA]</scope>
    <source>
        <strain evidence="5 6">DSM 45499</strain>
    </source>
</reference>
<feature type="region of interest" description="Disordered" evidence="3">
    <location>
        <begin position="373"/>
        <end position="447"/>
    </location>
</feature>
<dbReference type="GO" id="GO:0005737">
    <property type="term" value="C:cytoplasm"/>
    <property type="evidence" value="ECO:0007669"/>
    <property type="project" value="TreeGrafter"/>
</dbReference>
<proteinExistence type="predicted"/>
<evidence type="ECO:0000256" key="1">
    <source>
        <dbReference type="ARBA" id="ARBA00022741"/>
    </source>
</evidence>
<dbReference type="Proteomes" id="UP000294927">
    <property type="component" value="Unassembled WGS sequence"/>
</dbReference>
<dbReference type="SUPFAM" id="SSF52540">
    <property type="entry name" value="P-loop containing nucleoside triphosphate hydrolases"/>
    <property type="match status" value="1"/>
</dbReference>
<dbReference type="InterPro" id="IPR041664">
    <property type="entry name" value="AAA_16"/>
</dbReference>
<evidence type="ECO:0000313" key="5">
    <source>
        <dbReference type="EMBL" id="TDV38558.1"/>
    </source>
</evidence>
<comment type="caution">
    <text evidence="5">The sequence shown here is derived from an EMBL/GenBank/DDBJ whole genome shotgun (WGS) entry which is preliminary data.</text>
</comment>
<dbReference type="EMBL" id="SOCP01000027">
    <property type="protein sequence ID" value="TDV38558.1"/>
    <property type="molecule type" value="Genomic_DNA"/>
</dbReference>
<dbReference type="GO" id="GO:0005524">
    <property type="term" value="F:ATP binding"/>
    <property type="evidence" value="ECO:0007669"/>
    <property type="project" value="UniProtKB-KW"/>
</dbReference>
<evidence type="ECO:0000256" key="2">
    <source>
        <dbReference type="ARBA" id="ARBA00022840"/>
    </source>
</evidence>
<name>A0A4R7US35_9PSEU</name>
<sequence>MLHQLSSQALDGGTGLVIVEGEPGVGKTRLLEEATAEADRRGALVAWGHCLDDDEAPPMWPWMQALGTVLDDLPATTRERWQDGELRHLFDQRAMGLTAPAPADDDTRRTRFDLFEQVVTFIGQVSAERPVVLVIDDLQRADVASLRLFDRLAARMLRGTVIVGVLRDRVSAHGGDLSRTLATASRVPGHCRIRLGPLCEAEVAELVRLETGKDPGADVARTIHARTAGNPFFVRELSRLLAGRAVLTEEAASTGVPSTVHDVVRDRMAGLDHDSRELLRLAASIGREVDLDLLARAAGLDIGTCLARLEPRRRTLSARLPPTRSRSGSSTTWSANRSPRPHRPHGRPCCAYASRRLSDKPTRHARHRLCRVPTTAPRRSARPTHDTRPDILQLVHNGRNTVDRPARSPAARDVGPPDCRATGARGRPGGSHLAGRDSQPVISDSVTPSLCAPRNVDSAVNDELYPDGHESSFVVSLWTA</sequence>
<dbReference type="PANTHER" id="PTHR16305:SF28">
    <property type="entry name" value="GUANYLATE CYCLASE DOMAIN-CONTAINING PROTEIN"/>
    <property type="match status" value="1"/>
</dbReference>
<evidence type="ECO:0000313" key="6">
    <source>
        <dbReference type="Proteomes" id="UP000294927"/>
    </source>
</evidence>
<evidence type="ECO:0000259" key="4">
    <source>
        <dbReference type="Pfam" id="PF13191"/>
    </source>
</evidence>
<organism evidence="5 6">
    <name type="scientific">Actinophytocola oryzae</name>
    <dbReference type="NCBI Taxonomy" id="502181"/>
    <lineage>
        <taxon>Bacteria</taxon>
        <taxon>Bacillati</taxon>
        <taxon>Actinomycetota</taxon>
        <taxon>Actinomycetes</taxon>
        <taxon>Pseudonocardiales</taxon>
        <taxon>Pseudonocardiaceae</taxon>
    </lineage>
</organism>
<dbReference type="InterPro" id="IPR027417">
    <property type="entry name" value="P-loop_NTPase"/>
</dbReference>
<gene>
    <name evidence="5" type="ORF">CLV71_1271</name>
</gene>
<dbReference type="GO" id="GO:0004016">
    <property type="term" value="F:adenylate cyclase activity"/>
    <property type="evidence" value="ECO:0007669"/>
    <property type="project" value="TreeGrafter"/>
</dbReference>
<accession>A0A4R7US35</accession>
<feature type="domain" description="Orc1-like AAA ATPase" evidence="4">
    <location>
        <begin position="2"/>
        <end position="156"/>
    </location>
</feature>
<keyword evidence="6" id="KW-1185">Reference proteome</keyword>
<dbReference type="AlphaFoldDB" id="A0A4R7US35"/>
<feature type="region of interest" description="Disordered" evidence="3">
    <location>
        <begin position="316"/>
        <end position="349"/>
    </location>
</feature>
<evidence type="ECO:0000256" key="3">
    <source>
        <dbReference type="SAM" id="MobiDB-lite"/>
    </source>
</evidence>
<keyword evidence="1" id="KW-0547">Nucleotide-binding</keyword>
<protein>
    <submittedName>
        <fullName evidence="5">AAA ATPase-like protein</fullName>
    </submittedName>
</protein>
<dbReference type="Pfam" id="PF13191">
    <property type="entry name" value="AAA_16"/>
    <property type="match status" value="1"/>
</dbReference>
<feature type="compositionally biased region" description="Low complexity" evidence="3">
    <location>
        <begin position="323"/>
        <end position="338"/>
    </location>
</feature>